<evidence type="ECO:0000313" key="5">
    <source>
        <dbReference type="Proteomes" id="UP000306196"/>
    </source>
</evidence>
<keyword evidence="1" id="KW-0677">Repeat</keyword>
<dbReference type="OrthoDB" id="185282at2"/>
<organism evidence="4 5">
    <name type="scientific">Phragmitibacter flavus</name>
    <dbReference type="NCBI Taxonomy" id="2576071"/>
    <lineage>
        <taxon>Bacteria</taxon>
        <taxon>Pseudomonadati</taxon>
        <taxon>Verrucomicrobiota</taxon>
        <taxon>Verrucomicrobiia</taxon>
        <taxon>Verrucomicrobiales</taxon>
        <taxon>Verrucomicrobiaceae</taxon>
        <taxon>Phragmitibacter</taxon>
    </lineage>
</organism>
<dbReference type="EMBL" id="VAUV01000009">
    <property type="protein sequence ID" value="TLD70106.1"/>
    <property type="molecule type" value="Genomic_DNA"/>
</dbReference>
<dbReference type="RefSeq" id="WP_138086700.1">
    <property type="nucleotide sequence ID" value="NZ_VAUV01000009.1"/>
</dbReference>
<evidence type="ECO:0000256" key="2">
    <source>
        <dbReference type="SAM" id="MobiDB-lite"/>
    </source>
</evidence>
<reference evidence="4 5" key="1">
    <citation type="submission" date="2019-05" db="EMBL/GenBank/DDBJ databases">
        <title>Verrucobacter flavum gen. nov., sp. nov. a new member of the family Verrucomicrobiaceae.</title>
        <authorList>
            <person name="Szuroczki S."/>
            <person name="Abbaszade G."/>
            <person name="Szabo A."/>
            <person name="Felfoldi T."/>
            <person name="Schumann P."/>
            <person name="Boka K."/>
            <person name="Keki Z."/>
            <person name="Toumi M."/>
            <person name="Toth E."/>
        </authorList>
    </citation>
    <scope>NUCLEOTIDE SEQUENCE [LARGE SCALE GENOMIC DNA]</scope>
    <source>
        <strain evidence="4 5">MG-N-17</strain>
    </source>
</reference>
<sequence length="319" mass="34010">MTQPARSELPEKQEGASEASLLNGQRSFRLEMLQVARLAPKVLGDAAGLVSSFMQSQLTPHGGFGDRDGRPDLYYTVFGLEGYLILQLDLPLDSAASYLRTFEDGAGLDFVHLCSLVRCAANLGIPIFTTEQQTRLAERVEAFRTPDGGYHGSPNKARGSAYGALLACGLYADLGLIPPDPERLGLSLLGLQLDDGSYANEPGLRQGTVTATAAAVTLLRLAGAPTDPRTGEWLLRQALPQGGFLATPGAPLPDLLSTATALHALSSLEVDFSSVKEPCLDFVDSLWSAEGGFHGHWADDDLDAEYTCYGLLALGHLSY</sequence>
<comment type="caution">
    <text evidence="4">The sequence shown here is derived from an EMBL/GenBank/DDBJ whole genome shotgun (WGS) entry which is preliminary data.</text>
</comment>
<protein>
    <recommendedName>
        <fullName evidence="3">Prenyltransferase alpha-alpha toroid domain-containing protein</fullName>
    </recommendedName>
</protein>
<evidence type="ECO:0000259" key="3">
    <source>
        <dbReference type="Pfam" id="PF00432"/>
    </source>
</evidence>
<feature type="domain" description="Prenyltransferase alpha-alpha toroid" evidence="3">
    <location>
        <begin position="127"/>
        <end position="202"/>
    </location>
</feature>
<dbReference type="Gene3D" id="1.50.10.20">
    <property type="match status" value="1"/>
</dbReference>
<gene>
    <name evidence="4" type="ORF">FEM03_12970</name>
</gene>
<name>A0A5R8KCR8_9BACT</name>
<dbReference type="InterPro" id="IPR001330">
    <property type="entry name" value="Prenyltrans"/>
</dbReference>
<accession>A0A5R8KCR8</accession>
<feature type="domain" description="Prenyltransferase alpha-alpha toroid" evidence="3">
    <location>
        <begin position="229"/>
        <end position="306"/>
    </location>
</feature>
<dbReference type="GO" id="GO:0003824">
    <property type="term" value="F:catalytic activity"/>
    <property type="evidence" value="ECO:0007669"/>
    <property type="project" value="InterPro"/>
</dbReference>
<dbReference type="Pfam" id="PF00432">
    <property type="entry name" value="Prenyltrans"/>
    <property type="match status" value="3"/>
</dbReference>
<keyword evidence="5" id="KW-1185">Reference proteome</keyword>
<dbReference type="Proteomes" id="UP000306196">
    <property type="component" value="Unassembled WGS sequence"/>
</dbReference>
<dbReference type="AlphaFoldDB" id="A0A5R8KCR8"/>
<proteinExistence type="predicted"/>
<feature type="domain" description="Prenyltransferase alpha-alpha toroid" evidence="3">
    <location>
        <begin position="53"/>
        <end position="87"/>
    </location>
</feature>
<dbReference type="SUPFAM" id="SSF48239">
    <property type="entry name" value="Terpenoid cyclases/Protein prenyltransferases"/>
    <property type="match status" value="2"/>
</dbReference>
<dbReference type="InterPro" id="IPR008930">
    <property type="entry name" value="Terpenoid_cyclase/PrenylTrfase"/>
</dbReference>
<evidence type="ECO:0000256" key="1">
    <source>
        <dbReference type="ARBA" id="ARBA00022737"/>
    </source>
</evidence>
<feature type="region of interest" description="Disordered" evidence="2">
    <location>
        <begin position="1"/>
        <end position="20"/>
    </location>
</feature>
<evidence type="ECO:0000313" key="4">
    <source>
        <dbReference type="EMBL" id="TLD70106.1"/>
    </source>
</evidence>